<organism evidence="2">
    <name type="scientific">Ditylum brightwellii</name>
    <dbReference type="NCBI Taxonomy" id="49249"/>
    <lineage>
        <taxon>Eukaryota</taxon>
        <taxon>Sar</taxon>
        <taxon>Stramenopiles</taxon>
        <taxon>Ochrophyta</taxon>
        <taxon>Bacillariophyta</taxon>
        <taxon>Mediophyceae</taxon>
        <taxon>Lithodesmiophycidae</taxon>
        <taxon>Lithodesmiales</taxon>
        <taxon>Lithodesmiaceae</taxon>
        <taxon>Ditylum</taxon>
    </lineage>
</organism>
<dbReference type="AlphaFoldDB" id="A0A7S2A268"/>
<dbReference type="EMBL" id="HBGN01037685">
    <property type="protein sequence ID" value="CAD9355688.1"/>
    <property type="molecule type" value="Transcribed_RNA"/>
</dbReference>
<protein>
    <submittedName>
        <fullName evidence="2">Uncharacterized protein</fullName>
    </submittedName>
</protein>
<evidence type="ECO:0000313" key="2">
    <source>
        <dbReference type="EMBL" id="CAD9355688.1"/>
    </source>
</evidence>
<proteinExistence type="predicted"/>
<gene>
    <name evidence="2" type="ORF">DBRI1063_LOCUS24132</name>
</gene>
<evidence type="ECO:0000256" key="1">
    <source>
        <dbReference type="SAM" id="MobiDB-lite"/>
    </source>
</evidence>
<feature type="region of interest" description="Disordered" evidence="1">
    <location>
        <begin position="1"/>
        <end position="28"/>
    </location>
</feature>
<sequence length="197" mass="22154">MMPHSDESDSDNSGHIKRSTMRFDSKQTDDEVCTSCTNAIIAAAKRQDRGCPSMRDPDYLLHAGVRNVDDNVSTGGVDASHHNEDDIDSAVDAFLDALRRRRRCRSSLLTPVEWSDKSMRRNEPFRRTLEPSELTERYSRIDEMRQRSRSSVCADSRLASSGTTQIVNKSKGVMIVMKPNLSPGRTTYGTKSRLGLR</sequence>
<accession>A0A7S2A268</accession>
<reference evidence="2" key="1">
    <citation type="submission" date="2021-01" db="EMBL/GenBank/DDBJ databases">
        <authorList>
            <person name="Corre E."/>
            <person name="Pelletier E."/>
            <person name="Niang G."/>
            <person name="Scheremetjew M."/>
            <person name="Finn R."/>
            <person name="Kale V."/>
            <person name="Holt S."/>
            <person name="Cochrane G."/>
            <person name="Meng A."/>
            <person name="Brown T."/>
            <person name="Cohen L."/>
        </authorList>
    </citation>
    <scope>NUCLEOTIDE SEQUENCE</scope>
    <source>
        <strain evidence="2">Pop2</strain>
    </source>
</reference>
<name>A0A7S2A268_9STRA</name>